<dbReference type="InterPro" id="IPR005805">
    <property type="entry name" value="Rieske_Fe-S_prot_C"/>
</dbReference>
<evidence type="ECO:0000256" key="4">
    <source>
        <dbReference type="ARBA" id="ARBA00023014"/>
    </source>
</evidence>
<organism evidence="8 9">
    <name type="scientific">Pilimelia columellifera subsp. columellifera</name>
    <dbReference type="NCBI Taxonomy" id="706583"/>
    <lineage>
        <taxon>Bacteria</taxon>
        <taxon>Bacillati</taxon>
        <taxon>Actinomycetota</taxon>
        <taxon>Actinomycetes</taxon>
        <taxon>Micromonosporales</taxon>
        <taxon>Micromonosporaceae</taxon>
        <taxon>Pilimelia</taxon>
    </lineage>
</organism>
<evidence type="ECO:0000313" key="9">
    <source>
        <dbReference type="Proteomes" id="UP001499978"/>
    </source>
</evidence>
<keyword evidence="9" id="KW-1185">Reference proteome</keyword>
<dbReference type="PROSITE" id="PS51296">
    <property type="entry name" value="RIESKE"/>
    <property type="match status" value="1"/>
</dbReference>
<feature type="region of interest" description="Disordered" evidence="6">
    <location>
        <begin position="35"/>
        <end position="74"/>
    </location>
</feature>
<keyword evidence="4" id="KW-0411">Iron-sulfur</keyword>
<evidence type="ECO:0000313" key="8">
    <source>
        <dbReference type="EMBL" id="GAA2516682.1"/>
    </source>
</evidence>
<reference evidence="8 9" key="1">
    <citation type="journal article" date="2019" name="Int. J. Syst. Evol. Microbiol.">
        <title>The Global Catalogue of Microorganisms (GCM) 10K type strain sequencing project: providing services to taxonomists for standard genome sequencing and annotation.</title>
        <authorList>
            <consortium name="The Broad Institute Genomics Platform"/>
            <consortium name="The Broad Institute Genome Sequencing Center for Infectious Disease"/>
            <person name="Wu L."/>
            <person name="Ma J."/>
        </authorList>
    </citation>
    <scope>NUCLEOTIDE SEQUENCE [LARGE SCALE GENOMIC DNA]</scope>
    <source>
        <strain evidence="8 9">JCM 3367</strain>
    </source>
</reference>
<protein>
    <submittedName>
        <fullName evidence="8">Rieske (2Fe-2S) protein</fullName>
    </submittedName>
</protein>
<evidence type="ECO:0000256" key="2">
    <source>
        <dbReference type="ARBA" id="ARBA00022723"/>
    </source>
</evidence>
<dbReference type="Proteomes" id="UP001499978">
    <property type="component" value="Unassembled WGS sequence"/>
</dbReference>
<evidence type="ECO:0000259" key="7">
    <source>
        <dbReference type="PROSITE" id="PS51296"/>
    </source>
</evidence>
<dbReference type="InterPro" id="IPR036922">
    <property type="entry name" value="Rieske_2Fe-2S_sf"/>
</dbReference>
<feature type="compositionally biased region" description="Low complexity" evidence="6">
    <location>
        <begin position="45"/>
        <end position="56"/>
    </location>
</feature>
<gene>
    <name evidence="8" type="ORF">GCM10010201_11740</name>
</gene>
<dbReference type="RefSeq" id="WP_344169454.1">
    <property type="nucleotide sequence ID" value="NZ_BAAARY010000004.1"/>
</dbReference>
<name>A0ABN3N8L9_9ACTN</name>
<feature type="compositionally biased region" description="Basic and acidic residues" evidence="6">
    <location>
        <begin position="153"/>
        <end position="169"/>
    </location>
</feature>
<evidence type="ECO:0000256" key="6">
    <source>
        <dbReference type="SAM" id="MobiDB-lite"/>
    </source>
</evidence>
<evidence type="ECO:0000256" key="1">
    <source>
        <dbReference type="ARBA" id="ARBA00022714"/>
    </source>
</evidence>
<dbReference type="InterPro" id="IPR017941">
    <property type="entry name" value="Rieske_2Fe-2S"/>
</dbReference>
<feature type="domain" description="Rieske" evidence="7">
    <location>
        <begin position="76"/>
        <end position="168"/>
    </location>
</feature>
<keyword evidence="3" id="KW-0408">Iron</keyword>
<proteinExistence type="predicted"/>
<feature type="region of interest" description="Disordered" evidence="6">
    <location>
        <begin position="147"/>
        <end position="169"/>
    </location>
</feature>
<accession>A0ABN3N8L9</accession>
<dbReference type="Pfam" id="PF00355">
    <property type="entry name" value="Rieske"/>
    <property type="match status" value="1"/>
</dbReference>
<keyword evidence="2" id="KW-0479">Metal-binding</keyword>
<evidence type="ECO:0000256" key="3">
    <source>
        <dbReference type="ARBA" id="ARBA00023004"/>
    </source>
</evidence>
<keyword evidence="1" id="KW-0001">2Fe-2S</keyword>
<comment type="caution">
    <text evidence="8">The sequence shown here is derived from an EMBL/GenBank/DDBJ whole genome shotgun (WGS) entry which is preliminary data.</text>
</comment>
<dbReference type="Gene3D" id="2.102.10.10">
    <property type="entry name" value="Rieske [2Fe-2S] iron-sulphur domain"/>
    <property type="match status" value="1"/>
</dbReference>
<dbReference type="PRINTS" id="PR00162">
    <property type="entry name" value="RIESKE"/>
</dbReference>
<keyword evidence="5" id="KW-1015">Disulfide bond</keyword>
<dbReference type="SUPFAM" id="SSF50022">
    <property type="entry name" value="ISP domain"/>
    <property type="match status" value="1"/>
</dbReference>
<dbReference type="EMBL" id="BAAARY010000004">
    <property type="protein sequence ID" value="GAA2516682.1"/>
    <property type="molecule type" value="Genomic_DNA"/>
</dbReference>
<sequence length="169" mass="16258">MVVEMPASGEGVGRRSVLLGVGAVGATVALAGCTGDGSDDGSGDAGNPGDQSATGAQPGGGSQSGGAAQPGGVGTDALAEASAIPVGGGVVVEGRQLVITQPTAGEYKGFAAECTHQGCPLKQIEGGTINCGCHGSKFSIEDGSVKAGPAKRALQERPVRKDGDSIVLA</sequence>
<feature type="compositionally biased region" description="Gly residues" evidence="6">
    <location>
        <begin position="57"/>
        <end position="74"/>
    </location>
</feature>
<dbReference type="CDD" id="cd03467">
    <property type="entry name" value="Rieske"/>
    <property type="match status" value="1"/>
</dbReference>
<evidence type="ECO:0000256" key="5">
    <source>
        <dbReference type="ARBA" id="ARBA00023157"/>
    </source>
</evidence>